<dbReference type="eggNOG" id="KOG2988">
    <property type="taxonomic scope" value="Eukaryota"/>
</dbReference>
<dbReference type="GO" id="GO:0003723">
    <property type="term" value="F:RNA binding"/>
    <property type="evidence" value="ECO:0007669"/>
    <property type="project" value="InterPro"/>
</dbReference>
<proteinExistence type="inferred from homology"/>
<keyword evidence="6" id="KW-1185">Reference proteome</keyword>
<protein>
    <submittedName>
        <fullName evidence="5">(Perigord truffle) hypothetical protein</fullName>
    </submittedName>
</protein>
<dbReference type="STRING" id="656061.D5GHR0"/>
<evidence type="ECO:0000259" key="4">
    <source>
        <dbReference type="Pfam" id="PF01248"/>
    </source>
</evidence>
<keyword evidence="3" id="KW-0687">Ribonucleoprotein</keyword>
<dbReference type="KEGG" id="tml:GSTUM_00008000001"/>
<evidence type="ECO:0000256" key="1">
    <source>
        <dbReference type="ARBA" id="ARBA00007326"/>
    </source>
</evidence>
<dbReference type="PANTHER" id="PTHR11449">
    <property type="entry name" value="RIBOSOMAL PROTEIN L30"/>
    <property type="match status" value="1"/>
</dbReference>
<dbReference type="AlphaFoldDB" id="D5GHR0"/>
<dbReference type="HOGENOM" id="CLU_1379030_0_0_1"/>
<gene>
    <name evidence="5" type="ORF">GSTUM_00008000001</name>
</gene>
<dbReference type="InterPro" id="IPR000231">
    <property type="entry name" value="Ribosomal_eL30"/>
</dbReference>
<dbReference type="InParanoid" id="D5GHR0"/>
<name>D5GHR0_TUBMM</name>
<accession>D5GHR0</accession>
<dbReference type="EMBL" id="FN430320">
    <property type="protein sequence ID" value="CAZ84021.1"/>
    <property type="molecule type" value="Genomic_DNA"/>
</dbReference>
<dbReference type="Gene3D" id="3.30.1330.30">
    <property type="match status" value="1"/>
</dbReference>
<dbReference type="Proteomes" id="UP000006911">
    <property type="component" value="Unassembled WGS sequence"/>
</dbReference>
<dbReference type="InterPro" id="IPR039109">
    <property type="entry name" value="Ribosomal_eL30-like"/>
</dbReference>
<dbReference type="InterPro" id="IPR004038">
    <property type="entry name" value="Ribosomal_eL8/eL30/eS12/Gad45"/>
</dbReference>
<sequence>MGGENYSCPTTCIVLIGQAVKSTRVHTGSVIYQEQSPIGGVRIRLAWQLQIRACPKRVTSLHTNFRETYIPQKCQIISSIECFYKQSAAMAPTKKTKKTADSINTRLALVMKSGKYVLGYKSTLKTLRSGKAKLVIIAGNTPPLRKSELEYYSMLGKCHVHHFAGNNIELGTACGKLFRCSTMAILDQGDSDILSSNT</sequence>
<dbReference type="FunFam" id="3.30.1330.30:FF:000001">
    <property type="entry name" value="60S ribosomal protein L30"/>
    <property type="match status" value="1"/>
</dbReference>
<dbReference type="RefSeq" id="XP_002839830.1">
    <property type="nucleotide sequence ID" value="XM_002839784.1"/>
</dbReference>
<feature type="domain" description="Ribosomal protein eL8/eL30/eS12/Gadd45" evidence="4">
    <location>
        <begin position="102"/>
        <end position="194"/>
    </location>
</feature>
<organism evidence="5 6">
    <name type="scientific">Tuber melanosporum (strain Mel28)</name>
    <name type="common">Perigord black truffle</name>
    <dbReference type="NCBI Taxonomy" id="656061"/>
    <lineage>
        <taxon>Eukaryota</taxon>
        <taxon>Fungi</taxon>
        <taxon>Dikarya</taxon>
        <taxon>Ascomycota</taxon>
        <taxon>Pezizomycotina</taxon>
        <taxon>Pezizomycetes</taxon>
        <taxon>Pezizales</taxon>
        <taxon>Tuberaceae</taxon>
        <taxon>Tuber</taxon>
    </lineage>
</organism>
<dbReference type="InterPro" id="IPR022991">
    <property type="entry name" value="Ribosomal_eL30_CS"/>
</dbReference>
<dbReference type="SUPFAM" id="SSF55315">
    <property type="entry name" value="L30e-like"/>
    <property type="match status" value="1"/>
</dbReference>
<dbReference type="HAMAP" id="MF_00481">
    <property type="entry name" value="Ribosomal_eL30"/>
    <property type="match status" value="1"/>
</dbReference>
<reference evidence="5 6" key="1">
    <citation type="journal article" date="2010" name="Nature">
        <title>Perigord black truffle genome uncovers evolutionary origins and mechanisms of symbiosis.</title>
        <authorList>
            <person name="Martin F."/>
            <person name="Kohler A."/>
            <person name="Murat C."/>
            <person name="Balestrini R."/>
            <person name="Coutinho P.M."/>
            <person name="Jaillon O."/>
            <person name="Montanini B."/>
            <person name="Morin E."/>
            <person name="Noel B."/>
            <person name="Percudani R."/>
            <person name="Porcel B."/>
            <person name="Rubini A."/>
            <person name="Amicucci A."/>
            <person name="Amselem J."/>
            <person name="Anthouard V."/>
            <person name="Arcioni S."/>
            <person name="Artiguenave F."/>
            <person name="Aury J.M."/>
            <person name="Ballario P."/>
            <person name="Bolchi A."/>
            <person name="Brenna A."/>
            <person name="Brun A."/>
            <person name="Buee M."/>
            <person name="Cantarel B."/>
            <person name="Chevalier G."/>
            <person name="Couloux A."/>
            <person name="Da Silva C."/>
            <person name="Denoeud F."/>
            <person name="Duplessis S."/>
            <person name="Ghignone S."/>
            <person name="Hilselberger B."/>
            <person name="Iotti M."/>
            <person name="Marcais B."/>
            <person name="Mello A."/>
            <person name="Miranda M."/>
            <person name="Pacioni G."/>
            <person name="Quesneville H."/>
            <person name="Riccioni C."/>
            <person name="Ruotolo R."/>
            <person name="Splivallo R."/>
            <person name="Stocchi V."/>
            <person name="Tisserant E."/>
            <person name="Viscomi A.R."/>
            <person name="Zambonelli A."/>
            <person name="Zampieri E."/>
            <person name="Henrissat B."/>
            <person name="Lebrun M.H."/>
            <person name="Paolocci F."/>
            <person name="Bonfante P."/>
            <person name="Ottonello S."/>
            <person name="Wincker P."/>
        </authorList>
    </citation>
    <scope>NUCLEOTIDE SEQUENCE [LARGE SCALE GENOMIC DNA]</scope>
    <source>
        <strain evidence="5 6">Mel28</strain>
    </source>
</reference>
<dbReference type="FunCoup" id="D5GHR0">
    <property type="interactions" value="1096"/>
</dbReference>
<dbReference type="Pfam" id="PF01248">
    <property type="entry name" value="Ribosomal_L7Ae"/>
    <property type="match status" value="1"/>
</dbReference>
<dbReference type="GO" id="GO:0022625">
    <property type="term" value="C:cytosolic large ribosomal subunit"/>
    <property type="evidence" value="ECO:0007669"/>
    <property type="project" value="InterPro"/>
</dbReference>
<dbReference type="PROSITE" id="PS00709">
    <property type="entry name" value="RIBOSOMAL_L30E_1"/>
    <property type="match status" value="1"/>
</dbReference>
<evidence type="ECO:0000313" key="5">
    <source>
        <dbReference type="EMBL" id="CAZ84021.1"/>
    </source>
</evidence>
<comment type="similarity">
    <text evidence="1">Belongs to the eukaryotic ribosomal protein eL30 family.</text>
</comment>
<keyword evidence="2" id="KW-0689">Ribosomal protein</keyword>
<dbReference type="InterPro" id="IPR029064">
    <property type="entry name" value="Ribosomal_eL30-like_sf"/>
</dbReference>
<dbReference type="GeneID" id="9183675"/>
<evidence type="ECO:0000313" key="6">
    <source>
        <dbReference type="Proteomes" id="UP000006911"/>
    </source>
</evidence>
<dbReference type="GO" id="GO:0003735">
    <property type="term" value="F:structural constituent of ribosome"/>
    <property type="evidence" value="ECO:0007669"/>
    <property type="project" value="InterPro"/>
</dbReference>
<evidence type="ECO:0000256" key="2">
    <source>
        <dbReference type="ARBA" id="ARBA00022980"/>
    </source>
</evidence>
<dbReference type="PROSITE" id="PS00993">
    <property type="entry name" value="RIBOSOMAL_L30E_2"/>
    <property type="match status" value="1"/>
</dbReference>
<evidence type="ECO:0000256" key="3">
    <source>
        <dbReference type="ARBA" id="ARBA00023274"/>
    </source>
</evidence>
<dbReference type="NCBIfam" id="NF002172">
    <property type="entry name" value="PRK01018.1"/>
    <property type="match status" value="1"/>
</dbReference>